<dbReference type="PATRIC" id="fig|616990.3.peg.195"/>
<feature type="transmembrane region" description="Helical" evidence="1">
    <location>
        <begin position="46"/>
        <end position="64"/>
    </location>
</feature>
<proteinExistence type="predicted"/>
<evidence type="ECO:0000313" key="3">
    <source>
        <dbReference type="Proteomes" id="UP000051906"/>
    </source>
</evidence>
<keyword evidence="1" id="KW-1133">Transmembrane helix</keyword>
<dbReference type="EMBL" id="JQCA01000010">
    <property type="protein sequence ID" value="KRO05290.1"/>
    <property type="molecule type" value="Genomic_DNA"/>
</dbReference>
<sequence length="199" mass="22276">MTKEEILTYLFAKRDLTAGVQDARHNAYEAQQAFETKTKSLKRQTIWIAVGGFFLTPVVVGLVAEILGNIIGVIGIFAWWGALIYAIILYFQKKKAAAQVVEQANEKVSQAMSEQAYIDGKADFPDKFYSFWTIDRLIHLINENRATSLQEAFNVAETQDFQNDQLSLQQENLAVSQSTNKMSAISAAANVFTALNTRK</sequence>
<dbReference type="Proteomes" id="UP000051906">
    <property type="component" value="Unassembled WGS sequence"/>
</dbReference>
<keyword evidence="3" id="KW-1185">Reference proteome</keyword>
<name>A0A0R2M4L0_9LACO</name>
<keyword evidence="1" id="KW-0472">Membrane</keyword>
<feature type="transmembrane region" description="Helical" evidence="1">
    <location>
        <begin position="70"/>
        <end position="91"/>
    </location>
</feature>
<evidence type="ECO:0000313" key="2">
    <source>
        <dbReference type="EMBL" id="KRO05290.1"/>
    </source>
</evidence>
<dbReference type="AlphaFoldDB" id="A0A0R2M4L0"/>
<protein>
    <submittedName>
        <fullName evidence="2">Uncharacterized protein</fullName>
    </submittedName>
</protein>
<gene>
    <name evidence="2" type="ORF">IV54_GL000184</name>
</gene>
<evidence type="ECO:0000256" key="1">
    <source>
        <dbReference type="SAM" id="Phobius"/>
    </source>
</evidence>
<reference evidence="2 3" key="1">
    <citation type="journal article" date="2015" name="Genome Announc.">
        <title>Expanding the biotechnology potential of lactobacilli through comparative genomics of 213 strains and associated genera.</title>
        <authorList>
            <person name="Sun Z."/>
            <person name="Harris H.M."/>
            <person name="McCann A."/>
            <person name="Guo C."/>
            <person name="Argimon S."/>
            <person name="Zhang W."/>
            <person name="Yang X."/>
            <person name="Jeffery I.B."/>
            <person name="Cooney J.C."/>
            <person name="Kagawa T.F."/>
            <person name="Liu W."/>
            <person name="Song Y."/>
            <person name="Salvetti E."/>
            <person name="Wrobel A."/>
            <person name="Rasinkangas P."/>
            <person name="Parkhill J."/>
            <person name="Rea M.C."/>
            <person name="O'Sullivan O."/>
            <person name="Ritari J."/>
            <person name="Douillard F.P."/>
            <person name="Paul Ross R."/>
            <person name="Yang R."/>
            <person name="Briner A.E."/>
            <person name="Felis G.E."/>
            <person name="de Vos W.M."/>
            <person name="Barrangou R."/>
            <person name="Klaenhammer T.R."/>
            <person name="Caufield P.W."/>
            <person name="Cui Y."/>
            <person name="Zhang H."/>
            <person name="O'Toole P.W."/>
        </authorList>
    </citation>
    <scope>NUCLEOTIDE SEQUENCE [LARGE SCALE GENOMIC DNA]</scope>
    <source>
        <strain evidence="2 3">DSM 22467</strain>
    </source>
</reference>
<dbReference type="OrthoDB" id="2327978at2"/>
<accession>A0A0R2M4L0</accession>
<comment type="caution">
    <text evidence="2">The sequence shown here is derived from an EMBL/GenBank/DDBJ whole genome shotgun (WGS) entry which is preliminary data.</text>
</comment>
<organism evidence="2 3">
    <name type="scientific">Levilactobacillus paucivorans</name>
    <dbReference type="NCBI Taxonomy" id="616990"/>
    <lineage>
        <taxon>Bacteria</taxon>
        <taxon>Bacillati</taxon>
        <taxon>Bacillota</taxon>
        <taxon>Bacilli</taxon>
        <taxon>Lactobacillales</taxon>
        <taxon>Lactobacillaceae</taxon>
        <taxon>Levilactobacillus</taxon>
    </lineage>
</organism>
<dbReference type="RefSeq" id="WP_057877462.1">
    <property type="nucleotide sequence ID" value="NZ_JQCA01000010.1"/>
</dbReference>
<keyword evidence="1" id="KW-0812">Transmembrane</keyword>